<evidence type="ECO:0000256" key="1">
    <source>
        <dbReference type="SAM" id="SignalP"/>
    </source>
</evidence>
<dbReference type="SMART" id="SM00749">
    <property type="entry name" value="BON"/>
    <property type="match status" value="2"/>
</dbReference>
<dbReference type="PANTHER" id="PTHR34606:SF15">
    <property type="entry name" value="BON DOMAIN-CONTAINING PROTEIN"/>
    <property type="match status" value="1"/>
</dbReference>
<dbReference type="Pfam" id="PF04972">
    <property type="entry name" value="BON"/>
    <property type="match status" value="2"/>
</dbReference>
<dbReference type="InterPro" id="IPR007055">
    <property type="entry name" value="BON_dom"/>
</dbReference>
<reference evidence="3 4" key="1">
    <citation type="submission" date="2018-09" db="EMBL/GenBank/DDBJ databases">
        <title>Draft genome sequences of Legionella taurinensis isolated from water samples.</title>
        <authorList>
            <person name="Chakeri A."/>
            <person name="Allerberger F."/>
            <person name="Kundi M."/>
            <person name="Ruppitsch W."/>
            <person name="Schmid D."/>
        </authorList>
    </citation>
    <scope>NUCLEOTIDE SEQUENCE [LARGE SCALE GENOMIC DNA]</scope>
    <source>
        <strain evidence="3 4">4570-18-6</strain>
    </source>
</reference>
<gene>
    <name evidence="3" type="ORF">D6J04_09825</name>
</gene>
<dbReference type="InterPro" id="IPR051686">
    <property type="entry name" value="Lipoprotein_DolP"/>
</dbReference>
<evidence type="ECO:0000313" key="3">
    <source>
        <dbReference type="EMBL" id="RJT45887.1"/>
    </source>
</evidence>
<feature type="domain" description="BON" evidence="2">
    <location>
        <begin position="54"/>
        <end position="124"/>
    </location>
</feature>
<dbReference type="PROSITE" id="PS50914">
    <property type="entry name" value="BON"/>
    <property type="match status" value="2"/>
</dbReference>
<name>A0A3A5LGJ8_9GAMM</name>
<keyword evidence="1" id="KW-0732">Signal</keyword>
<dbReference type="AlphaFoldDB" id="A0A3A5LGJ8"/>
<dbReference type="Gene3D" id="3.30.1340.30">
    <property type="match status" value="1"/>
</dbReference>
<sequence length="208" mass="21669">MDRLRLKATALLILGGLSFSPLVGANAVPADTTTTTTTPVTTTTTTEGTATEGTATVKTSDADFQHAVEAALAQYPDVKVTVTNGIVYLDGQLASDTDYEKVVILTESVEGIGDVNADNLTVKDSRAPLADTYITAKVKAAILKSDIMGRDIPSWSVSVETKNGKVILSGEVASAQQKQAIMTVVNSVKGVQGVDDQLTLSGHDSLAE</sequence>
<evidence type="ECO:0000259" key="2">
    <source>
        <dbReference type="PROSITE" id="PS50914"/>
    </source>
</evidence>
<organism evidence="3 4">
    <name type="scientific">Legionella taurinensis</name>
    <dbReference type="NCBI Taxonomy" id="70611"/>
    <lineage>
        <taxon>Bacteria</taxon>
        <taxon>Pseudomonadati</taxon>
        <taxon>Pseudomonadota</taxon>
        <taxon>Gammaproteobacteria</taxon>
        <taxon>Legionellales</taxon>
        <taxon>Legionellaceae</taxon>
        <taxon>Legionella</taxon>
    </lineage>
</organism>
<dbReference type="InterPro" id="IPR014004">
    <property type="entry name" value="Transpt-assoc_nodulatn_dom_bac"/>
</dbReference>
<proteinExistence type="predicted"/>
<evidence type="ECO:0000313" key="4">
    <source>
        <dbReference type="Proteomes" id="UP000270757"/>
    </source>
</evidence>
<dbReference type="RefSeq" id="WP_115301006.1">
    <property type="nucleotide sequence ID" value="NZ_CAAAIR010000010.1"/>
</dbReference>
<accession>A0A3A5LGJ8</accession>
<dbReference type="Proteomes" id="UP000270757">
    <property type="component" value="Unassembled WGS sequence"/>
</dbReference>
<feature type="chain" id="PRO_5018697695" evidence="1">
    <location>
        <begin position="26"/>
        <end position="208"/>
    </location>
</feature>
<feature type="signal peptide" evidence="1">
    <location>
        <begin position="1"/>
        <end position="25"/>
    </location>
</feature>
<dbReference type="EMBL" id="QZWB01000010">
    <property type="protein sequence ID" value="RJT45887.1"/>
    <property type="molecule type" value="Genomic_DNA"/>
</dbReference>
<feature type="domain" description="BON" evidence="2">
    <location>
        <begin position="130"/>
        <end position="202"/>
    </location>
</feature>
<protein>
    <submittedName>
        <fullName evidence="3">BON domain-containing protein</fullName>
    </submittedName>
</protein>
<comment type="caution">
    <text evidence="3">The sequence shown here is derived from an EMBL/GenBank/DDBJ whole genome shotgun (WGS) entry which is preliminary data.</text>
</comment>
<dbReference type="PANTHER" id="PTHR34606">
    <property type="entry name" value="BON DOMAIN-CONTAINING PROTEIN"/>
    <property type="match status" value="1"/>
</dbReference>
<dbReference type="GeneID" id="48948565"/>